<feature type="region of interest" description="Disordered" evidence="7">
    <location>
        <begin position="1478"/>
        <end position="1516"/>
    </location>
</feature>
<dbReference type="InterPro" id="IPR004859">
    <property type="entry name" value="Xrn1_N"/>
</dbReference>
<dbReference type="Proteomes" id="UP000237144">
    <property type="component" value="Unassembled WGS sequence"/>
</dbReference>
<dbReference type="CDD" id="cd18673">
    <property type="entry name" value="PIN_XRN1-2-like"/>
    <property type="match status" value="1"/>
</dbReference>
<evidence type="ECO:0000259" key="12">
    <source>
        <dbReference type="Pfam" id="PF18334"/>
    </source>
</evidence>
<organism evidence="13 14">
    <name type="scientific">Rhodotorula taiwanensis</name>
    <dbReference type="NCBI Taxonomy" id="741276"/>
    <lineage>
        <taxon>Eukaryota</taxon>
        <taxon>Fungi</taxon>
        <taxon>Dikarya</taxon>
        <taxon>Basidiomycota</taxon>
        <taxon>Pucciniomycotina</taxon>
        <taxon>Microbotryomycetes</taxon>
        <taxon>Sporidiobolales</taxon>
        <taxon>Sporidiobolaceae</taxon>
        <taxon>Rhodotorula</taxon>
    </lineage>
</organism>
<keyword evidence="5 6" id="KW-0269">Exonuclease</keyword>
<feature type="compositionally biased region" description="Gly residues" evidence="7">
    <location>
        <begin position="1494"/>
        <end position="1505"/>
    </location>
</feature>
<evidence type="ECO:0000256" key="6">
    <source>
        <dbReference type="PIRNR" id="PIRNR006743"/>
    </source>
</evidence>
<dbReference type="OrthoDB" id="372487at2759"/>
<dbReference type="InterPro" id="IPR027073">
    <property type="entry name" value="5_3_exoribonuclease"/>
</dbReference>
<feature type="compositionally biased region" description="Acidic residues" evidence="7">
    <location>
        <begin position="493"/>
        <end position="506"/>
    </location>
</feature>
<keyword evidence="2" id="KW-0507">mRNA processing</keyword>
<dbReference type="EMBL" id="PJQD01000107">
    <property type="protein sequence ID" value="POY70672.1"/>
    <property type="molecule type" value="Genomic_DNA"/>
</dbReference>
<dbReference type="InterPro" id="IPR014722">
    <property type="entry name" value="Rib_uL2_dom2"/>
</dbReference>
<feature type="compositionally biased region" description="Polar residues" evidence="7">
    <location>
        <begin position="1379"/>
        <end position="1389"/>
    </location>
</feature>
<sequence length="1516" mass="168704">MGIPKFFRFMSERYPLISQLIQENRIPEFDALYLDMNGIIHNCSHPNDDDATFRISEHDIFLAIFNYIAHLFSVIKPQKLFFLAIDGVAPRAKMNQQRSRRFRTAKEAKETLDKAKRRGEEIPEEAGFDSNCITPGTPFMARLSAQLKYFIAKKVSEDADWRGVEIILSGHEVPGEGEHKIMEYIRLNKAQPGYNPNMRHCMYGLDADLIMLGLLSHDPHFCLLREEVTFGPRGGKGKAKSLENQNFYLMHLSLFREYLDHEFSSLKSTLPFEYDLERIIDDFILINIFIGNDFLPHLPGLHINEGALNRLFEIYKRILPEAGGYLNEHGMLNTKRLQLVLNELNIFEREQFEHEVADLETGGGGGGRGGGRHHRGGKKHAEVKVDKARQQGIMAVSESQKEIIDRVTGFVRENLPGLPASAAAQLQFPNSLTSQRDRRLLSDLADALKLYVTYDEFNDDDENVITVKFDEALIEFAREDDDDDEIKGPLDGASDEDSTSSSEAEEIGIVHLSLKDTKSKSATSTPATNGAGTPTGADQPEWKRAVERVLGRYERAEVIRELSKEESEAEIEQQLLAKMDEWKKTYYREKLEFAPGDQKAVEQLVYRYIEGLQWVLRYYYGGVASWGWFYDYHYAPKMTDLRGADKFNFSFDLGKPFRPFEQLMGVLPDLSSQHIPPAFRDLMSDPTSPIIDFYPTHFEHDMNGKKQEWEAVVKIPFIDEKRLLTTMKAREPRLTAEERARNSFGECTKFVFDDQVDATYPSSLPGFFPDLVHNHTRLDDFHLPTLEGGRELVKGLVPGALLGKDAVSGFPSLHTIPHTASLGFHGVNVFQTDSRRETMIVSTDNLYEGLSSEDAARLVVGKRIFVGYPYLREALVDSVSDELFRYELDEHSPNHVYPTPHSQAELNSWKRSADKIEHTYSKTRGCLIGHVDVLVHARALKGLRREDDGSMVKEWNDDPEDFALQATVRSVGTEDVRYMERPPIPIEIEYPEGGKVFFLGAVAYGVPAQVMAHEGESLAIRIAFFPSDKQEAQIFKGRLAQLGDAAYTPSHQVSRRLGMSGLTLSKITSSLLLVAPTGESRINVGLNLKFEAKQQKVLGYSRKTESGWEFSEKAVELIREYKERFPEVIRMLDTNKSDLTHAYDFFPRETVDERMKELTAWIKEKGVRDFEKVPLFSEQLDKDAVQYIQSLEDKLASTKTMDKIKQARIVGIPRQGVLKPAHAATRLRDQTFQLGDRVITVAETGSVPLSAKGVVVGIQSQFVDVVFDVQFMGGTTLGGRCANYRGATVSHWAVLNLSNLQYATGAGAPPPQAPPPKVNGAPGQRNAKFRHGPLGGPAILPAQGLPAGGFHPAPSRGRGRGAMNGHVQIAQRGGAPRSVSPQTSFQSVATGKAPKPIPATQEQPNSQQQRLGQTLGIRQGAGGAQRGGFAQNGGMGGVGLGHHHHLPFHPANVAVRGMPHASLAGRGGVAIPPPAILQQQQQGRGGHGHRGRGGSRGGRGRGAPRGGAPVQSGGEQ</sequence>
<accession>A0A2S5B1K8</accession>
<dbReference type="Pfam" id="PF17846">
    <property type="entry name" value="XRN_M"/>
    <property type="match status" value="2"/>
</dbReference>
<feature type="region of interest" description="Disordered" evidence="7">
    <location>
        <begin position="1419"/>
        <end position="1438"/>
    </location>
</feature>
<feature type="domain" description="5'-3' exoribonuclease 1 SH3-like" evidence="10">
    <location>
        <begin position="1230"/>
        <end position="1296"/>
    </location>
</feature>
<evidence type="ECO:0000259" key="10">
    <source>
        <dbReference type="Pfam" id="PF18129"/>
    </source>
</evidence>
<feature type="region of interest" description="Disordered" evidence="7">
    <location>
        <begin position="359"/>
        <end position="383"/>
    </location>
</feature>
<dbReference type="Gene3D" id="1.25.40.1050">
    <property type="match status" value="1"/>
</dbReference>
<evidence type="ECO:0000256" key="2">
    <source>
        <dbReference type="ARBA" id="ARBA00022664"/>
    </source>
</evidence>
<evidence type="ECO:0000256" key="1">
    <source>
        <dbReference type="ARBA" id="ARBA00006994"/>
    </source>
</evidence>
<dbReference type="InterPro" id="IPR041385">
    <property type="entry name" value="SH3_12"/>
</dbReference>
<dbReference type="InterPro" id="IPR047008">
    <property type="entry name" value="XRN1_SH3_sf"/>
</dbReference>
<keyword evidence="6" id="KW-0963">Cytoplasm</keyword>
<dbReference type="Gene3D" id="2.170.260.40">
    <property type="match status" value="1"/>
</dbReference>
<feature type="domain" description="Xrn1 helical" evidence="9">
    <location>
        <begin position="274"/>
        <end position="355"/>
    </location>
</feature>
<dbReference type="GO" id="GO:0003723">
    <property type="term" value="F:RNA binding"/>
    <property type="evidence" value="ECO:0007669"/>
    <property type="project" value="UniProtKB-KW"/>
</dbReference>
<dbReference type="EC" id="3.1.13.-" evidence="6"/>
<dbReference type="PANTHER" id="PTHR12341:SF7">
    <property type="entry name" value="5'-3' EXORIBONUCLEASE 1"/>
    <property type="match status" value="1"/>
</dbReference>
<keyword evidence="6" id="KW-0694">RNA-binding</keyword>
<dbReference type="Pfam" id="PF18129">
    <property type="entry name" value="SH3_12"/>
    <property type="match status" value="1"/>
</dbReference>
<dbReference type="GO" id="GO:0005737">
    <property type="term" value="C:cytoplasm"/>
    <property type="evidence" value="ECO:0007669"/>
    <property type="project" value="UniProtKB-SubCell"/>
</dbReference>
<dbReference type="GO" id="GO:0004534">
    <property type="term" value="F:5'-3' RNA exonuclease activity"/>
    <property type="evidence" value="ECO:0007669"/>
    <property type="project" value="TreeGrafter"/>
</dbReference>
<dbReference type="PANTHER" id="PTHR12341">
    <property type="entry name" value="5'-&gt;3' EXORIBONUCLEASE"/>
    <property type="match status" value="1"/>
</dbReference>
<comment type="similarity">
    <text evidence="1">Belongs to the 5'-3' exonuclease family. XRN2/RAT1 subfamily.</text>
</comment>
<evidence type="ECO:0000313" key="13">
    <source>
        <dbReference type="EMBL" id="POY70672.1"/>
    </source>
</evidence>
<dbReference type="InterPro" id="IPR047007">
    <property type="entry name" value="XRN1_D1_sf"/>
</dbReference>
<comment type="function">
    <text evidence="6">Multifunctional protein that exhibits several independent functions at different levels of the cellular processes. 5'-3' exonuclease component of the nonsense-mediated mRNA decay (NMD) which is a highly conserved mRNA degradation pathway, an RNA surveillance system whose role is to identify and rid cells of mRNA with premature termination codons and thus prevents accumulation of potentially harmful truncated proteins.</text>
</comment>
<dbReference type="Pfam" id="PF18332">
    <property type="entry name" value="XRN1_D1"/>
    <property type="match status" value="1"/>
</dbReference>
<gene>
    <name evidence="13" type="ORF">BMF94_6323</name>
</gene>
<evidence type="ECO:0000256" key="4">
    <source>
        <dbReference type="ARBA" id="ARBA00022801"/>
    </source>
</evidence>
<evidence type="ECO:0000259" key="9">
    <source>
        <dbReference type="Pfam" id="PF17846"/>
    </source>
</evidence>
<feature type="domain" description="Xrn1 N-terminal" evidence="8">
    <location>
        <begin position="1"/>
        <end position="227"/>
    </location>
</feature>
<dbReference type="GO" id="GO:0000184">
    <property type="term" value="P:nuclear-transcribed mRNA catabolic process, nonsense-mediated decay"/>
    <property type="evidence" value="ECO:0007669"/>
    <property type="project" value="UniProtKB-KW"/>
</dbReference>
<evidence type="ECO:0000313" key="14">
    <source>
        <dbReference type="Proteomes" id="UP000237144"/>
    </source>
</evidence>
<keyword evidence="3 6" id="KW-0540">Nuclease</keyword>
<dbReference type="InterPro" id="IPR016494">
    <property type="entry name" value="5_3_exoribonuclease_1"/>
</dbReference>
<feature type="compositionally biased region" description="Low complexity" evidence="7">
    <location>
        <begin position="520"/>
        <end position="537"/>
    </location>
</feature>
<keyword evidence="14" id="KW-1185">Reference proteome</keyword>
<dbReference type="InterPro" id="IPR041106">
    <property type="entry name" value="XRN1_D2_D3"/>
</dbReference>
<reference evidence="13 14" key="1">
    <citation type="journal article" date="2018" name="Front. Microbiol.">
        <title>Prospects for Fungal Bioremediation of Acidic Radioactive Waste Sites: Characterization and Genome Sequence of Rhodotorula taiwanensis MD1149.</title>
        <authorList>
            <person name="Tkavc R."/>
            <person name="Matrosova V.Y."/>
            <person name="Grichenko O.E."/>
            <person name="Gostincar C."/>
            <person name="Volpe R.P."/>
            <person name="Klimenkova P."/>
            <person name="Gaidamakova E.K."/>
            <person name="Zhou C.E."/>
            <person name="Stewart B.J."/>
            <person name="Lyman M.G."/>
            <person name="Malfatti S.A."/>
            <person name="Rubinfeld B."/>
            <person name="Courtot M."/>
            <person name="Singh J."/>
            <person name="Dalgard C.L."/>
            <person name="Hamilton T."/>
            <person name="Frey K.G."/>
            <person name="Gunde-Cimerman N."/>
            <person name="Dugan L."/>
            <person name="Daly M.J."/>
        </authorList>
    </citation>
    <scope>NUCLEOTIDE SEQUENCE [LARGE SCALE GENOMIC DNA]</scope>
    <source>
        <strain evidence="13 14">MD1149</strain>
    </source>
</reference>
<feature type="domain" description="5'-3' exoribonuclease 1 D1" evidence="11">
    <location>
        <begin position="795"/>
        <end position="981"/>
    </location>
</feature>
<dbReference type="PIRSF" id="PIRSF006743">
    <property type="entry name" value="Exonuclease_Xnr1"/>
    <property type="match status" value="1"/>
</dbReference>
<keyword evidence="6" id="KW-0866">Nonsense-mediated mRNA decay</keyword>
<dbReference type="InterPro" id="IPR041412">
    <property type="entry name" value="Xrn1_helical"/>
</dbReference>
<dbReference type="Gene3D" id="3.40.50.12390">
    <property type="match status" value="2"/>
</dbReference>
<dbReference type="GO" id="GO:0005634">
    <property type="term" value="C:nucleus"/>
    <property type="evidence" value="ECO:0007669"/>
    <property type="project" value="TreeGrafter"/>
</dbReference>
<proteinExistence type="inferred from homology"/>
<evidence type="ECO:0000256" key="7">
    <source>
        <dbReference type="SAM" id="MobiDB-lite"/>
    </source>
</evidence>
<dbReference type="Pfam" id="PF03159">
    <property type="entry name" value="XRN_N"/>
    <property type="match status" value="1"/>
</dbReference>
<dbReference type="GO" id="GO:0016075">
    <property type="term" value="P:rRNA catabolic process"/>
    <property type="evidence" value="ECO:0007669"/>
    <property type="project" value="TreeGrafter"/>
</dbReference>
<feature type="compositionally biased region" description="Pro residues" evidence="7">
    <location>
        <begin position="1308"/>
        <end position="1317"/>
    </location>
</feature>
<protein>
    <recommendedName>
        <fullName evidence="6">5'-3' exoribonuclease 1</fullName>
        <ecNumber evidence="6">3.1.13.-</ecNumber>
    </recommendedName>
</protein>
<dbReference type="FunFam" id="1.25.40.1050:FF:000002">
    <property type="entry name" value="5'-3' exoribonuclease"/>
    <property type="match status" value="1"/>
</dbReference>
<feature type="compositionally biased region" description="Polar residues" evidence="7">
    <location>
        <begin position="1400"/>
        <end position="1410"/>
    </location>
</feature>
<feature type="region of interest" description="Disordered" evidence="7">
    <location>
        <begin position="480"/>
        <end position="541"/>
    </location>
</feature>
<evidence type="ECO:0000256" key="5">
    <source>
        <dbReference type="ARBA" id="ARBA00022839"/>
    </source>
</evidence>
<name>A0A2S5B1K8_9BASI</name>
<dbReference type="InterPro" id="IPR040992">
    <property type="entry name" value="XRN1_D1"/>
</dbReference>
<dbReference type="FunFam" id="3.40.50.12390:FF:000002">
    <property type="entry name" value="5'-3' exoribonuclease 1"/>
    <property type="match status" value="1"/>
</dbReference>
<feature type="region of interest" description="Disordered" evidence="7">
    <location>
        <begin position="1305"/>
        <end position="1410"/>
    </location>
</feature>
<dbReference type="Gene3D" id="2.30.30.750">
    <property type="match status" value="1"/>
</dbReference>
<comment type="caution">
    <text evidence="13">The sequence shown here is derived from an EMBL/GenBank/DDBJ whole genome shotgun (WGS) entry which is preliminary data.</text>
</comment>
<feature type="domain" description="Xrn1 helical" evidence="9">
    <location>
        <begin position="543"/>
        <end position="752"/>
    </location>
</feature>
<dbReference type="Pfam" id="PF18334">
    <property type="entry name" value="XRN1_D2_D3"/>
    <property type="match status" value="1"/>
</dbReference>
<dbReference type="STRING" id="741276.A0A2S5B1K8"/>
<dbReference type="Gene3D" id="2.30.30.30">
    <property type="match status" value="1"/>
</dbReference>
<dbReference type="GO" id="GO:0006397">
    <property type="term" value="P:mRNA processing"/>
    <property type="evidence" value="ECO:0007669"/>
    <property type="project" value="UniProtKB-KW"/>
</dbReference>
<evidence type="ECO:0000256" key="3">
    <source>
        <dbReference type="ARBA" id="ARBA00022722"/>
    </source>
</evidence>
<keyword evidence="4 6" id="KW-0378">Hydrolase</keyword>
<evidence type="ECO:0000259" key="8">
    <source>
        <dbReference type="Pfam" id="PF03159"/>
    </source>
</evidence>
<feature type="domain" description="Exoribonuclease Xrn1 D2/D3" evidence="12">
    <location>
        <begin position="985"/>
        <end position="1205"/>
    </location>
</feature>
<comment type="subcellular location">
    <subcellularLocation>
        <location evidence="6">Cytoplasm</location>
    </subcellularLocation>
</comment>
<evidence type="ECO:0000259" key="11">
    <source>
        <dbReference type="Pfam" id="PF18332"/>
    </source>
</evidence>